<dbReference type="InterPro" id="IPR011990">
    <property type="entry name" value="TPR-like_helical_dom_sf"/>
</dbReference>
<dbReference type="EMBL" id="CP163429">
    <property type="protein sequence ID" value="XDP92228.1"/>
    <property type="molecule type" value="Genomic_DNA"/>
</dbReference>
<dbReference type="GO" id="GO:0003677">
    <property type="term" value="F:DNA binding"/>
    <property type="evidence" value="ECO:0007669"/>
    <property type="project" value="UniProtKB-UniRule"/>
</dbReference>
<gene>
    <name evidence="8" type="ORF">AB5J57_01315</name>
</gene>
<dbReference type="SMART" id="SM00862">
    <property type="entry name" value="Trans_reg_C"/>
    <property type="match status" value="1"/>
</dbReference>
<dbReference type="InterPro" id="IPR036388">
    <property type="entry name" value="WH-like_DNA-bd_sf"/>
</dbReference>
<dbReference type="CDD" id="cd15831">
    <property type="entry name" value="BTAD"/>
    <property type="match status" value="1"/>
</dbReference>
<keyword evidence="4 6" id="KW-0238">DNA-binding</keyword>
<evidence type="ECO:0000256" key="3">
    <source>
        <dbReference type="ARBA" id="ARBA00023015"/>
    </source>
</evidence>
<keyword evidence="5" id="KW-0804">Transcription</keyword>
<dbReference type="PANTHER" id="PTHR35807">
    <property type="entry name" value="TRANSCRIPTIONAL REGULATOR REDD-RELATED"/>
    <property type="match status" value="1"/>
</dbReference>
<dbReference type="Gene3D" id="1.10.10.10">
    <property type="entry name" value="Winged helix-like DNA-binding domain superfamily/Winged helix DNA-binding domain"/>
    <property type="match status" value="1"/>
</dbReference>
<dbReference type="GO" id="GO:0000160">
    <property type="term" value="P:phosphorelay signal transduction system"/>
    <property type="evidence" value="ECO:0007669"/>
    <property type="project" value="UniProtKB-KW"/>
</dbReference>
<keyword evidence="2" id="KW-0902">Two-component regulatory system</keyword>
<dbReference type="Pfam" id="PF00486">
    <property type="entry name" value="Trans_reg_C"/>
    <property type="match status" value="1"/>
</dbReference>
<comment type="similarity">
    <text evidence="1">Belongs to the AfsR/DnrI/RedD regulatory family.</text>
</comment>
<organism evidence="8">
    <name type="scientific">Streptomyces sp. R02</name>
    <dbReference type="NCBI Taxonomy" id="3238623"/>
    <lineage>
        <taxon>Bacteria</taxon>
        <taxon>Bacillati</taxon>
        <taxon>Actinomycetota</taxon>
        <taxon>Actinomycetes</taxon>
        <taxon>Kitasatosporales</taxon>
        <taxon>Streptomycetaceae</taxon>
        <taxon>Streptomyces</taxon>
    </lineage>
</organism>
<evidence type="ECO:0000256" key="5">
    <source>
        <dbReference type="ARBA" id="ARBA00023163"/>
    </source>
</evidence>
<dbReference type="RefSeq" id="WP_369154111.1">
    <property type="nucleotide sequence ID" value="NZ_CP163429.1"/>
</dbReference>
<dbReference type="InterPro" id="IPR016032">
    <property type="entry name" value="Sig_transdc_resp-reg_C-effctor"/>
</dbReference>
<dbReference type="Gene3D" id="1.25.40.10">
    <property type="entry name" value="Tetratricopeptide repeat domain"/>
    <property type="match status" value="1"/>
</dbReference>
<protein>
    <submittedName>
        <fullName evidence="8">BTAD domain-containing putative transcriptional regulator</fullName>
    </submittedName>
</protein>
<dbReference type="SUPFAM" id="SSF46894">
    <property type="entry name" value="C-terminal effector domain of the bipartite response regulators"/>
    <property type="match status" value="1"/>
</dbReference>
<evidence type="ECO:0000313" key="8">
    <source>
        <dbReference type="EMBL" id="XDP92228.1"/>
    </source>
</evidence>
<feature type="domain" description="OmpR/PhoB-type" evidence="7">
    <location>
        <begin position="1"/>
        <end position="103"/>
    </location>
</feature>
<sequence>MSRAALRWRALGPLRAVRDGRDTTPTAPKVRQVLALLLARRNTVVPLTVITEELWSGRAPRSALTTVQTYAYQLRRALQGGEEPAGPADGPLVTHPHGYLLRVEPDEYDAEEFTALTGAARTALACDDLTAAETLTGRALDLWEGPLFADVAHGPLLRGYALRMGELHLQAQEMRITAGLRLGRHRELVGDLKELACAHPLHEWFQGTLIIALQRCGRRSEALDVYQQLRVALRDELGLDPSPGLQRLRQHVLTDKVSTADLDLLPG</sequence>
<feature type="DNA-binding region" description="OmpR/PhoB-type" evidence="6">
    <location>
        <begin position="1"/>
        <end position="103"/>
    </location>
</feature>
<dbReference type="SUPFAM" id="SSF48452">
    <property type="entry name" value="TPR-like"/>
    <property type="match status" value="1"/>
</dbReference>
<evidence type="ECO:0000256" key="4">
    <source>
        <dbReference type="ARBA" id="ARBA00023125"/>
    </source>
</evidence>
<accession>A0AB39LEL9</accession>
<dbReference type="InterPro" id="IPR051677">
    <property type="entry name" value="AfsR-DnrI-RedD_regulator"/>
</dbReference>
<dbReference type="GO" id="GO:0006355">
    <property type="term" value="P:regulation of DNA-templated transcription"/>
    <property type="evidence" value="ECO:0007669"/>
    <property type="project" value="InterPro"/>
</dbReference>
<reference evidence="8" key="1">
    <citation type="submission" date="2024-07" db="EMBL/GenBank/DDBJ databases">
        <authorList>
            <person name="Yu S.T."/>
        </authorList>
    </citation>
    <scope>NUCLEOTIDE SEQUENCE</scope>
    <source>
        <strain evidence="8">R02</strain>
    </source>
</reference>
<dbReference type="AlphaFoldDB" id="A0AB39LEL9"/>
<dbReference type="InterPro" id="IPR005158">
    <property type="entry name" value="BTAD"/>
</dbReference>
<proteinExistence type="inferred from homology"/>
<dbReference type="InterPro" id="IPR001867">
    <property type="entry name" value="OmpR/PhoB-type_DNA-bd"/>
</dbReference>
<dbReference type="Pfam" id="PF03704">
    <property type="entry name" value="BTAD"/>
    <property type="match status" value="1"/>
</dbReference>
<evidence type="ECO:0000256" key="6">
    <source>
        <dbReference type="PROSITE-ProRule" id="PRU01091"/>
    </source>
</evidence>
<keyword evidence="3" id="KW-0805">Transcription regulation</keyword>
<evidence type="ECO:0000259" key="7">
    <source>
        <dbReference type="PROSITE" id="PS51755"/>
    </source>
</evidence>
<evidence type="ECO:0000256" key="1">
    <source>
        <dbReference type="ARBA" id="ARBA00005820"/>
    </source>
</evidence>
<dbReference type="SMART" id="SM01043">
    <property type="entry name" value="BTAD"/>
    <property type="match status" value="1"/>
</dbReference>
<evidence type="ECO:0000256" key="2">
    <source>
        <dbReference type="ARBA" id="ARBA00023012"/>
    </source>
</evidence>
<dbReference type="PANTHER" id="PTHR35807:SF1">
    <property type="entry name" value="TRANSCRIPTIONAL REGULATOR REDD"/>
    <property type="match status" value="1"/>
</dbReference>
<dbReference type="PROSITE" id="PS51755">
    <property type="entry name" value="OMPR_PHOB"/>
    <property type="match status" value="1"/>
</dbReference>
<name>A0AB39LEL9_9ACTN</name>